<accession>S8DVP8</accession>
<evidence type="ECO:0000256" key="1">
    <source>
        <dbReference type="ARBA" id="ARBA00004496"/>
    </source>
</evidence>
<proteinExistence type="predicted"/>
<dbReference type="OrthoDB" id="199930at2759"/>
<dbReference type="SUPFAM" id="SSF48371">
    <property type="entry name" value="ARM repeat"/>
    <property type="match status" value="1"/>
</dbReference>
<organism evidence="5 6">
    <name type="scientific">Fomitopsis schrenkii</name>
    <name type="common">Brown rot fungus</name>
    <dbReference type="NCBI Taxonomy" id="2126942"/>
    <lineage>
        <taxon>Eukaryota</taxon>
        <taxon>Fungi</taxon>
        <taxon>Dikarya</taxon>
        <taxon>Basidiomycota</taxon>
        <taxon>Agaricomycotina</taxon>
        <taxon>Agaricomycetes</taxon>
        <taxon>Polyporales</taxon>
        <taxon>Fomitopsis</taxon>
    </lineage>
</organism>
<feature type="region of interest" description="Disordered" evidence="3">
    <location>
        <begin position="608"/>
        <end position="630"/>
    </location>
</feature>
<dbReference type="Proteomes" id="UP000015241">
    <property type="component" value="Unassembled WGS sequence"/>
</dbReference>
<dbReference type="InterPro" id="IPR024660">
    <property type="entry name" value="UCS_central_dom"/>
</dbReference>
<dbReference type="InterPro" id="IPR016024">
    <property type="entry name" value="ARM-type_fold"/>
</dbReference>
<gene>
    <name evidence="5" type="ORF">FOMPIDRAFT_1167238</name>
</gene>
<dbReference type="EMBL" id="KE504185">
    <property type="protein sequence ID" value="EPS96687.1"/>
    <property type="molecule type" value="Genomic_DNA"/>
</dbReference>
<protein>
    <recommendedName>
        <fullName evidence="4">UNC-45/Cro1/She4 central domain-containing protein</fullName>
    </recommendedName>
</protein>
<dbReference type="PANTHER" id="PTHR45994:SF1">
    <property type="entry name" value="FI21225P1"/>
    <property type="match status" value="1"/>
</dbReference>
<sequence>MAEELETQLDELLTEREGKPWTGLLPDEVAHLINSFLPSQPASLRPKGYITLSAICTSLRKRAQQTGSEEGGDPGAEAIRKAFGPPVVSRLSDTTETDVLAGMSFLSALFEVDWQSAAAIFAEDGLLESVTDALDLFPTSSDISRAVATLFANASGHKACRSLISEKHVEWISAQSQQSGDDVLKAAAAVALVKLSRGVGSDATGSDGGERPHSSAADDELAKLMKGLILNGQPLSLADAVEGLAYMSTNPVIKESLADDEPFLTRLFSIIPRRKSGQPSTQSPEDVAKSPLYGVVVIIYNLCSYWPRLTDEQAQVAKLRRMANVSSKGGAASEESSPLNDDDHVKARARKLVKRGALEALSAAIRAADSPALRLTAGRAFLHFAEDKDNRGKILQAGGSKALMLIIQSILPSQKPTARSSDAPNIESADIEPIQALAKLAITAAPVQVFGPNQGTLFDAIRPLALMLVHPASNLLQRFEALMALTNLASQGGEAAERVARADGLLNKVELLMLEDHTLVRRAATELMCNLVGGCEEVYNRFGGEHTTASKSKLQVLIALCDVDDLQTRLAASGAVATLTTSPHACQCLLELQQERRRVLPVLGNLVDPSVPTTEEEAGSTDGEPNVDKPDPGLVHRGVVCIRNLFLSVRESAARTQLAGEVERVGIVKALVGVVQAASATPDSPALRPTAEALKWLLESGIQITI</sequence>
<dbReference type="eggNOG" id="KOG4151">
    <property type="taxonomic scope" value="Eukaryota"/>
</dbReference>
<dbReference type="Pfam" id="PF11701">
    <property type="entry name" value="UNC45-central"/>
    <property type="match status" value="1"/>
</dbReference>
<feature type="domain" description="UNC-45/Cro1/She4 central" evidence="4">
    <location>
        <begin position="30"/>
        <end position="195"/>
    </location>
</feature>
<dbReference type="PANTHER" id="PTHR45994">
    <property type="entry name" value="FI21225P1"/>
    <property type="match status" value="1"/>
</dbReference>
<evidence type="ECO:0000259" key="4">
    <source>
        <dbReference type="Pfam" id="PF11701"/>
    </source>
</evidence>
<keyword evidence="2" id="KW-0963">Cytoplasm</keyword>
<dbReference type="AlphaFoldDB" id="S8DVP8"/>
<dbReference type="GO" id="GO:0051879">
    <property type="term" value="F:Hsp90 protein binding"/>
    <property type="evidence" value="ECO:0007669"/>
    <property type="project" value="TreeGrafter"/>
</dbReference>
<name>S8DVP8_FOMSC</name>
<evidence type="ECO:0000313" key="5">
    <source>
        <dbReference type="EMBL" id="EPS96687.1"/>
    </source>
</evidence>
<dbReference type="InParanoid" id="S8DVP8"/>
<dbReference type="InterPro" id="IPR011989">
    <property type="entry name" value="ARM-like"/>
</dbReference>
<evidence type="ECO:0000256" key="3">
    <source>
        <dbReference type="SAM" id="MobiDB-lite"/>
    </source>
</evidence>
<reference evidence="5 6" key="1">
    <citation type="journal article" date="2012" name="Science">
        <title>The Paleozoic origin of enzymatic lignin decomposition reconstructed from 31 fungal genomes.</title>
        <authorList>
            <person name="Floudas D."/>
            <person name="Binder M."/>
            <person name="Riley R."/>
            <person name="Barry K."/>
            <person name="Blanchette R.A."/>
            <person name="Henrissat B."/>
            <person name="Martinez A.T."/>
            <person name="Otillar R."/>
            <person name="Spatafora J.W."/>
            <person name="Yadav J.S."/>
            <person name="Aerts A."/>
            <person name="Benoit I."/>
            <person name="Boyd A."/>
            <person name="Carlson A."/>
            <person name="Copeland A."/>
            <person name="Coutinho P.M."/>
            <person name="de Vries R.P."/>
            <person name="Ferreira P."/>
            <person name="Findley K."/>
            <person name="Foster B."/>
            <person name="Gaskell J."/>
            <person name="Glotzer D."/>
            <person name="Gorecki P."/>
            <person name="Heitman J."/>
            <person name="Hesse C."/>
            <person name="Hori C."/>
            <person name="Igarashi K."/>
            <person name="Jurgens J.A."/>
            <person name="Kallen N."/>
            <person name="Kersten P."/>
            <person name="Kohler A."/>
            <person name="Kuees U."/>
            <person name="Kumar T.K.A."/>
            <person name="Kuo A."/>
            <person name="LaButti K."/>
            <person name="Larrondo L.F."/>
            <person name="Lindquist E."/>
            <person name="Ling A."/>
            <person name="Lombard V."/>
            <person name="Lucas S."/>
            <person name="Lundell T."/>
            <person name="Martin R."/>
            <person name="McLaughlin D.J."/>
            <person name="Morgenstern I."/>
            <person name="Morin E."/>
            <person name="Murat C."/>
            <person name="Nagy L.G."/>
            <person name="Nolan M."/>
            <person name="Ohm R.A."/>
            <person name="Patyshakuliyeva A."/>
            <person name="Rokas A."/>
            <person name="Ruiz-Duenas F.J."/>
            <person name="Sabat G."/>
            <person name="Salamov A."/>
            <person name="Samejima M."/>
            <person name="Schmutz J."/>
            <person name="Slot J.C."/>
            <person name="St John F."/>
            <person name="Stenlid J."/>
            <person name="Sun H."/>
            <person name="Sun S."/>
            <person name="Syed K."/>
            <person name="Tsang A."/>
            <person name="Wiebenga A."/>
            <person name="Young D."/>
            <person name="Pisabarro A."/>
            <person name="Eastwood D.C."/>
            <person name="Martin F."/>
            <person name="Cullen D."/>
            <person name="Grigoriev I.V."/>
            <person name="Hibbett D.S."/>
        </authorList>
    </citation>
    <scope>NUCLEOTIDE SEQUENCE</scope>
    <source>
        <strain evidence="6">FP-58527</strain>
    </source>
</reference>
<comment type="subcellular location">
    <subcellularLocation>
        <location evidence="1">Cytoplasm</location>
    </subcellularLocation>
</comment>
<keyword evidence="6" id="KW-1185">Reference proteome</keyword>
<dbReference type="Gene3D" id="1.25.10.10">
    <property type="entry name" value="Leucine-rich Repeat Variant"/>
    <property type="match status" value="1"/>
</dbReference>
<evidence type="ECO:0000313" key="6">
    <source>
        <dbReference type="Proteomes" id="UP000015241"/>
    </source>
</evidence>
<evidence type="ECO:0000256" key="2">
    <source>
        <dbReference type="ARBA" id="ARBA00022490"/>
    </source>
</evidence>
<dbReference type="HOGENOM" id="CLU_016305_1_0_1"/>
<dbReference type="GO" id="GO:0005737">
    <property type="term" value="C:cytoplasm"/>
    <property type="evidence" value="ECO:0007669"/>
    <property type="project" value="UniProtKB-SubCell"/>
</dbReference>
<dbReference type="STRING" id="743788.S8DVP8"/>